<dbReference type="Gene3D" id="1.25.40.20">
    <property type="entry name" value="Ankyrin repeat-containing domain"/>
    <property type="match status" value="1"/>
</dbReference>
<keyword evidence="1" id="KW-0472">Membrane</keyword>
<dbReference type="PANTHER" id="PTHR24159">
    <property type="match status" value="1"/>
</dbReference>
<sequence>MPFYLIDIFSEMRPKDIKLFTELYQNISNEFSYIVKPKNEKLAVLLYNRGFKFENFKSEIEEEEILNLYSTESPLFYIAWDKVDDLKRKFPNLDIDKEIDNKFIPHDLKNKFPNLDINHGINKITPLDCAIKYGSELCFNYLKNLGAYYTKKSEEYAIQGGNQNIFMQMIEDGKSFDKMLNIALDYQQHEISEYLKSNFGQTHNSIAESMYFGNYDVASYLLSNGADINDIYISIHFISIIVLLHFLYFIIIHYFIGFSLLLSPMNPH</sequence>
<dbReference type="SUPFAM" id="SSF48403">
    <property type="entry name" value="Ankyrin repeat"/>
    <property type="match status" value="1"/>
</dbReference>
<dbReference type="EMBL" id="DS113345">
    <property type="protein sequence ID" value="EAY10055.1"/>
    <property type="molecule type" value="Genomic_DNA"/>
</dbReference>
<dbReference type="VEuPathDB" id="TrichDB:TVAG_329420"/>
<name>A2EBB0_TRIV3</name>
<keyword evidence="1" id="KW-1133">Transmembrane helix</keyword>
<protein>
    <recommendedName>
        <fullName evidence="4">DUF3447 domain-containing protein</fullName>
    </recommendedName>
</protein>
<evidence type="ECO:0000313" key="3">
    <source>
        <dbReference type="Proteomes" id="UP000001542"/>
    </source>
</evidence>
<gene>
    <name evidence="2" type="ORF">TVAG_329420</name>
</gene>
<dbReference type="Proteomes" id="UP000001542">
    <property type="component" value="Unassembled WGS sequence"/>
</dbReference>
<evidence type="ECO:0008006" key="4">
    <source>
        <dbReference type="Google" id="ProtNLM"/>
    </source>
</evidence>
<dbReference type="SMR" id="A2EBB0"/>
<organism evidence="2 3">
    <name type="scientific">Trichomonas vaginalis (strain ATCC PRA-98 / G3)</name>
    <dbReference type="NCBI Taxonomy" id="412133"/>
    <lineage>
        <taxon>Eukaryota</taxon>
        <taxon>Metamonada</taxon>
        <taxon>Parabasalia</taxon>
        <taxon>Trichomonadida</taxon>
        <taxon>Trichomonadidae</taxon>
        <taxon>Trichomonas</taxon>
    </lineage>
</organism>
<dbReference type="AlphaFoldDB" id="A2EBB0"/>
<proteinExistence type="predicted"/>
<keyword evidence="1" id="KW-0812">Transmembrane</keyword>
<dbReference type="InterPro" id="IPR036770">
    <property type="entry name" value="Ankyrin_rpt-contain_sf"/>
</dbReference>
<evidence type="ECO:0000256" key="1">
    <source>
        <dbReference type="SAM" id="Phobius"/>
    </source>
</evidence>
<dbReference type="VEuPathDB" id="TrichDB:TVAGG3_0309600"/>
<evidence type="ECO:0000313" key="2">
    <source>
        <dbReference type="EMBL" id="EAY10055.1"/>
    </source>
</evidence>
<dbReference type="KEGG" id="tva:4767986"/>
<dbReference type="RefSeq" id="XP_001322278.1">
    <property type="nucleotide sequence ID" value="XM_001322243.1"/>
</dbReference>
<dbReference type="InParanoid" id="A2EBB0"/>
<dbReference type="InterPro" id="IPR002110">
    <property type="entry name" value="Ankyrin_rpt"/>
</dbReference>
<accession>A2EBB0</accession>
<dbReference type="SMART" id="SM00248">
    <property type="entry name" value="ANK"/>
    <property type="match status" value="2"/>
</dbReference>
<reference evidence="2" key="2">
    <citation type="journal article" date="2007" name="Science">
        <title>Draft genome sequence of the sexually transmitted pathogen Trichomonas vaginalis.</title>
        <authorList>
            <person name="Carlton J.M."/>
            <person name="Hirt R.P."/>
            <person name="Silva J.C."/>
            <person name="Delcher A.L."/>
            <person name="Schatz M."/>
            <person name="Zhao Q."/>
            <person name="Wortman J.R."/>
            <person name="Bidwell S.L."/>
            <person name="Alsmark U.C.M."/>
            <person name="Besteiro S."/>
            <person name="Sicheritz-Ponten T."/>
            <person name="Noel C.J."/>
            <person name="Dacks J.B."/>
            <person name="Foster P.G."/>
            <person name="Simillion C."/>
            <person name="Van de Peer Y."/>
            <person name="Miranda-Saavedra D."/>
            <person name="Barton G.J."/>
            <person name="Westrop G.D."/>
            <person name="Mueller S."/>
            <person name="Dessi D."/>
            <person name="Fiori P.L."/>
            <person name="Ren Q."/>
            <person name="Paulsen I."/>
            <person name="Zhang H."/>
            <person name="Bastida-Corcuera F.D."/>
            <person name="Simoes-Barbosa A."/>
            <person name="Brown M.T."/>
            <person name="Hayes R.D."/>
            <person name="Mukherjee M."/>
            <person name="Okumura C.Y."/>
            <person name="Schneider R."/>
            <person name="Smith A.J."/>
            <person name="Vanacova S."/>
            <person name="Villalvazo M."/>
            <person name="Haas B.J."/>
            <person name="Pertea M."/>
            <person name="Feldblyum T.V."/>
            <person name="Utterback T.R."/>
            <person name="Shu C.L."/>
            <person name="Osoegawa K."/>
            <person name="de Jong P.J."/>
            <person name="Hrdy I."/>
            <person name="Horvathova L."/>
            <person name="Zubacova Z."/>
            <person name="Dolezal P."/>
            <person name="Malik S.B."/>
            <person name="Logsdon J.M. Jr."/>
            <person name="Henze K."/>
            <person name="Gupta A."/>
            <person name="Wang C.C."/>
            <person name="Dunne R.L."/>
            <person name="Upcroft J.A."/>
            <person name="Upcroft P."/>
            <person name="White O."/>
            <person name="Salzberg S.L."/>
            <person name="Tang P."/>
            <person name="Chiu C.-H."/>
            <person name="Lee Y.-S."/>
            <person name="Embley T.M."/>
            <person name="Coombs G.H."/>
            <person name="Mottram J.C."/>
            <person name="Tachezy J."/>
            <person name="Fraser-Liggett C.M."/>
            <person name="Johnson P.J."/>
        </authorList>
    </citation>
    <scope>NUCLEOTIDE SEQUENCE [LARGE SCALE GENOMIC DNA]</scope>
    <source>
        <strain evidence="2">G3</strain>
    </source>
</reference>
<reference evidence="2" key="1">
    <citation type="submission" date="2006-10" db="EMBL/GenBank/DDBJ databases">
        <authorList>
            <person name="Amadeo P."/>
            <person name="Zhao Q."/>
            <person name="Wortman J."/>
            <person name="Fraser-Liggett C."/>
            <person name="Carlton J."/>
        </authorList>
    </citation>
    <scope>NUCLEOTIDE SEQUENCE</scope>
    <source>
        <strain evidence="2">G3</strain>
    </source>
</reference>
<keyword evidence="3" id="KW-1185">Reference proteome</keyword>
<dbReference type="PANTHER" id="PTHR24159:SF5">
    <property type="entry name" value="ANK_REP_REGION DOMAIN-CONTAINING PROTEIN"/>
    <property type="match status" value="1"/>
</dbReference>
<feature type="transmembrane region" description="Helical" evidence="1">
    <location>
        <begin position="237"/>
        <end position="262"/>
    </location>
</feature>